<dbReference type="CDD" id="cd00060">
    <property type="entry name" value="FHA"/>
    <property type="match status" value="1"/>
</dbReference>
<dbReference type="InterPro" id="IPR008984">
    <property type="entry name" value="SMAD_FHA_dom_sf"/>
</dbReference>
<evidence type="ECO:0000313" key="2">
    <source>
        <dbReference type="EMBL" id="GLS25287.1"/>
    </source>
</evidence>
<dbReference type="EMBL" id="BSPD01000029">
    <property type="protein sequence ID" value="GLS25287.1"/>
    <property type="molecule type" value="Genomic_DNA"/>
</dbReference>
<dbReference type="SUPFAM" id="SSF49879">
    <property type="entry name" value="SMAD/FHA domain"/>
    <property type="match status" value="1"/>
</dbReference>
<dbReference type="RefSeq" id="WP_232593326.1">
    <property type="nucleotide sequence ID" value="NZ_BSPD01000029.1"/>
</dbReference>
<dbReference type="Pfam" id="PF00498">
    <property type="entry name" value="FHA"/>
    <property type="match status" value="1"/>
</dbReference>
<evidence type="ECO:0000259" key="1">
    <source>
        <dbReference type="PROSITE" id="PS50006"/>
    </source>
</evidence>
<gene>
    <name evidence="2" type="ORF">GCM10007877_10010</name>
</gene>
<dbReference type="InterPro" id="IPR000253">
    <property type="entry name" value="FHA_dom"/>
</dbReference>
<organism evidence="2 3">
    <name type="scientific">Marinibactrum halimedae</name>
    <dbReference type="NCBI Taxonomy" id="1444977"/>
    <lineage>
        <taxon>Bacteria</taxon>
        <taxon>Pseudomonadati</taxon>
        <taxon>Pseudomonadota</taxon>
        <taxon>Gammaproteobacteria</taxon>
        <taxon>Cellvibrionales</taxon>
        <taxon>Cellvibrionaceae</taxon>
        <taxon>Marinibactrum</taxon>
    </lineage>
</organism>
<comment type="caution">
    <text evidence="2">The sequence shown here is derived from an EMBL/GenBank/DDBJ whole genome shotgun (WGS) entry which is preliminary data.</text>
</comment>
<proteinExistence type="predicted"/>
<dbReference type="AlphaFoldDB" id="A0AA37T9V1"/>
<dbReference type="PROSITE" id="PS50006">
    <property type="entry name" value="FHA_DOMAIN"/>
    <property type="match status" value="1"/>
</dbReference>
<keyword evidence="3" id="KW-1185">Reference proteome</keyword>
<evidence type="ECO:0000313" key="3">
    <source>
        <dbReference type="Proteomes" id="UP001156870"/>
    </source>
</evidence>
<dbReference type="Proteomes" id="UP001156870">
    <property type="component" value="Unassembled WGS sequence"/>
</dbReference>
<protein>
    <submittedName>
        <fullName evidence="2">Phosphopeptide-binding protein</fullName>
    </submittedName>
</protein>
<dbReference type="Gene3D" id="2.60.200.20">
    <property type="match status" value="1"/>
</dbReference>
<reference evidence="2 3" key="1">
    <citation type="journal article" date="2014" name="Int. J. Syst. Evol. Microbiol.">
        <title>Complete genome sequence of Corynebacterium casei LMG S-19264T (=DSM 44701T), isolated from a smear-ripened cheese.</title>
        <authorList>
            <consortium name="US DOE Joint Genome Institute (JGI-PGF)"/>
            <person name="Walter F."/>
            <person name="Albersmeier A."/>
            <person name="Kalinowski J."/>
            <person name="Ruckert C."/>
        </authorList>
    </citation>
    <scope>NUCLEOTIDE SEQUENCE [LARGE SCALE GENOMIC DNA]</scope>
    <source>
        <strain evidence="2 3">NBRC 110095</strain>
    </source>
</reference>
<feature type="domain" description="FHA" evidence="1">
    <location>
        <begin position="19"/>
        <end position="68"/>
    </location>
</feature>
<name>A0AA37T9V1_9GAMM</name>
<sequence>MAILRSTDSSSFIYLKPAHIFGRDPNTADQLLFDTACSRLHCVIRWQGNCWVLTDESRNGCYINGTPTKRGQTVRLKLGDIFAPSKSSQPQWQLEDDSEPTPVIITTCGSRLIKLSSFNLLPNEHTPICQLTQKNHQWYFEQGHDSVEISEGFIFDMAGQHWRFYPNYVVQETEVFEDNSTPMLIFDVSQNQEHIGLSMNIDGRNIEFGYKAHHQFLLEMAKHKLEFNSEKDAGWMSNDLLMHNLGIDINYLNIQIYRIRDAIKKYSPYWAQHLIERRRGEVRLSGCEIKIHQ</sequence>
<dbReference type="SMART" id="SM00240">
    <property type="entry name" value="FHA"/>
    <property type="match status" value="1"/>
</dbReference>
<accession>A0AA37T9V1</accession>